<gene>
    <name evidence="2" type="ORF">ABRQ22_15400</name>
</gene>
<dbReference type="InterPro" id="IPR041487">
    <property type="entry name" value="HEPN/Toprim-NTD1"/>
</dbReference>
<dbReference type="Pfam" id="PF18871">
    <property type="entry name" value="HEPN_Toprim_N"/>
    <property type="match status" value="1"/>
</dbReference>
<proteinExistence type="predicted"/>
<organism evidence="2">
    <name type="scientific">Cellulosimicrobium sp. ES-005</name>
    <dbReference type="NCBI Taxonomy" id="3163031"/>
    <lineage>
        <taxon>Bacteria</taxon>
        <taxon>Bacillati</taxon>
        <taxon>Actinomycetota</taxon>
        <taxon>Actinomycetes</taxon>
        <taxon>Micrococcales</taxon>
        <taxon>Promicromonosporaceae</taxon>
        <taxon>Cellulosimicrobium</taxon>
    </lineage>
</organism>
<sequence>MSSYAAAYLDDGRPICWFRNGVDEFFLMLFTEDDWIELSGQAAATFTSYEEEVDDAHLLGFRTTGKVLRDRLDLVGVSRDVVAAELATIANDQREYLELLIHAEYTTVELSSDAKERADYWAALRWETWIADLARGLERGDAVDRFGGRQDPRSASGLMSVWEAHDPRFYLRAVLEALPETATITLNLADVLESGWLAPPTDPQSVARGLAVESSEGLVPPIVLVEGRFDVEVLAAAIRLRRPHLTRYIKLPDFAQRAEGGAGALRQTVRAFAAAAVPNRVLALFDNDAAARDVLRTLPGEGLPSNIQVTCLPELDLAQVYPTIGAQGRRLMDVNGLAVSIELFLGTDVLSDGKDLVPVRWGGYVRSVGAYQGELLDKAGVQERFKRKVEAATSSPEEMRFQDWSALDLLLDHITGMLTRTGRSGRG</sequence>
<dbReference type="AlphaFoldDB" id="A0AAU8FWE1"/>
<protein>
    <submittedName>
        <fullName evidence="2">HEPN/Toprim-associated domain-containing protein</fullName>
    </submittedName>
</protein>
<reference evidence="2" key="1">
    <citation type="submission" date="2024-06" db="EMBL/GenBank/DDBJ databases">
        <title>Complete genome sequence of the cellulolytic actinobacterium, Cellulosimicrobium ES-005.</title>
        <authorList>
            <person name="Matthews C.T."/>
            <person name="Underwood K.D."/>
            <person name="Ghanchi K.M."/>
            <person name="Fields S.D."/>
            <person name="Gardner S.G."/>
        </authorList>
    </citation>
    <scope>NUCLEOTIDE SEQUENCE</scope>
    <source>
        <strain evidence="2">ES-005</strain>
    </source>
</reference>
<evidence type="ECO:0000259" key="1">
    <source>
        <dbReference type="Pfam" id="PF18871"/>
    </source>
</evidence>
<dbReference type="EMBL" id="CP159290">
    <property type="protein sequence ID" value="XCH28968.1"/>
    <property type="molecule type" value="Genomic_DNA"/>
</dbReference>
<name>A0AAU8FWE1_9MICO</name>
<evidence type="ECO:0000313" key="2">
    <source>
        <dbReference type="EMBL" id="XCH28968.1"/>
    </source>
</evidence>
<dbReference type="RefSeq" id="WP_353707356.1">
    <property type="nucleotide sequence ID" value="NZ_CP159290.1"/>
</dbReference>
<accession>A0AAU8FWE1</accession>
<feature type="domain" description="HEPN/Toprim N-terminal" evidence="1">
    <location>
        <begin position="49"/>
        <end position="197"/>
    </location>
</feature>